<reference evidence="10 11" key="1">
    <citation type="submission" date="2015-04" db="EMBL/GenBank/DDBJ databases">
        <authorList>
            <person name="Syromyatnikov M.Y."/>
            <person name="Popov V.N."/>
        </authorList>
    </citation>
    <scope>NUCLEOTIDE SEQUENCE [LARGE SCALE GENOMIC DNA]</scope>
</reference>
<feature type="chain" id="PRO_5013289328" description="Glucosidase 2 subunit beta" evidence="7">
    <location>
        <begin position="21"/>
        <end position="524"/>
    </location>
</feature>
<dbReference type="GO" id="GO:0006491">
    <property type="term" value="P:N-glycan processing"/>
    <property type="evidence" value="ECO:0007669"/>
    <property type="project" value="TreeGrafter"/>
</dbReference>
<dbReference type="EMBL" id="CVRI01000006">
    <property type="protein sequence ID" value="CRK88328.1"/>
    <property type="molecule type" value="Genomic_DNA"/>
</dbReference>
<evidence type="ECO:0000256" key="5">
    <source>
        <dbReference type="ARBA" id="ARBA00023157"/>
    </source>
</evidence>
<dbReference type="InterPro" id="IPR044865">
    <property type="entry name" value="MRH_dom"/>
</dbReference>
<dbReference type="AlphaFoldDB" id="A0A1J1HJU0"/>
<dbReference type="PROSITE" id="PS51914">
    <property type="entry name" value="MRH"/>
    <property type="match status" value="1"/>
</dbReference>
<name>A0A1J1HJU0_9DIPT</name>
<dbReference type="InterPro" id="IPR039794">
    <property type="entry name" value="Gtb1-like"/>
</dbReference>
<proteinExistence type="predicted"/>
<feature type="region of interest" description="Disordered" evidence="6">
    <location>
        <begin position="332"/>
        <end position="364"/>
    </location>
</feature>
<organism evidence="10 11">
    <name type="scientific">Clunio marinus</name>
    <dbReference type="NCBI Taxonomy" id="568069"/>
    <lineage>
        <taxon>Eukaryota</taxon>
        <taxon>Metazoa</taxon>
        <taxon>Ecdysozoa</taxon>
        <taxon>Arthropoda</taxon>
        <taxon>Hexapoda</taxon>
        <taxon>Insecta</taxon>
        <taxon>Pterygota</taxon>
        <taxon>Neoptera</taxon>
        <taxon>Endopterygota</taxon>
        <taxon>Diptera</taxon>
        <taxon>Nematocera</taxon>
        <taxon>Chironomoidea</taxon>
        <taxon>Chironomidae</taxon>
        <taxon>Clunio</taxon>
    </lineage>
</organism>
<dbReference type="PROSITE" id="PS00018">
    <property type="entry name" value="EF_HAND_1"/>
    <property type="match status" value="1"/>
</dbReference>
<evidence type="ECO:0000313" key="10">
    <source>
        <dbReference type="EMBL" id="CRK88328.1"/>
    </source>
</evidence>
<dbReference type="InterPro" id="IPR011992">
    <property type="entry name" value="EF-hand-dom_pair"/>
</dbReference>
<evidence type="ECO:0000259" key="9">
    <source>
        <dbReference type="PROSITE" id="PS51914"/>
    </source>
</evidence>
<dbReference type="Gene3D" id="2.70.130.10">
    <property type="entry name" value="Mannose-6-phosphate receptor binding domain"/>
    <property type="match status" value="1"/>
</dbReference>
<feature type="signal peptide" evidence="7">
    <location>
        <begin position="1"/>
        <end position="20"/>
    </location>
</feature>
<evidence type="ECO:0000256" key="6">
    <source>
        <dbReference type="SAM" id="MobiDB-lite"/>
    </source>
</evidence>
<dbReference type="PROSITE" id="PS50222">
    <property type="entry name" value="EF_HAND_2"/>
    <property type="match status" value="1"/>
</dbReference>
<feature type="domain" description="MRH" evidence="9">
    <location>
        <begin position="417"/>
        <end position="515"/>
    </location>
</feature>
<dbReference type="SUPFAM" id="SSF50911">
    <property type="entry name" value="Mannose 6-phosphate receptor domain"/>
    <property type="match status" value="1"/>
</dbReference>
<dbReference type="InterPro" id="IPR028146">
    <property type="entry name" value="PRKCSH_N"/>
</dbReference>
<keyword evidence="3" id="KW-0256">Endoplasmic reticulum</keyword>
<dbReference type="GO" id="GO:0017177">
    <property type="term" value="C:glucosidase II complex"/>
    <property type="evidence" value="ECO:0007669"/>
    <property type="project" value="TreeGrafter"/>
</dbReference>
<keyword evidence="5" id="KW-1015">Disulfide bond</keyword>
<evidence type="ECO:0000259" key="8">
    <source>
        <dbReference type="PROSITE" id="PS50222"/>
    </source>
</evidence>
<feature type="region of interest" description="Disordered" evidence="6">
    <location>
        <begin position="208"/>
        <end position="229"/>
    </location>
</feature>
<keyword evidence="4" id="KW-0106">Calcium</keyword>
<dbReference type="Pfam" id="PF12999">
    <property type="entry name" value="PRKCSH-like"/>
    <property type="match status" value="1"/>
</dbReference>
<evidence type="ECO:0000256" key="2">
    <source>
        <dbReference type="ARBA" id="ARBA00022729"/>
    </source>
</evidence>
<dbReference type="SUPFAM" id="SSF47473">
    <property type="entry name" value="EF-hand"/>
    <property type="match status" value="1"/>
</dbReference>
<dbReference type="InterPro" id="IPR009011">
    <property type="entry name" value="Man6P_isomerase_rcpt-bd_dom_sf"/>
</dbReference>
<sequence length="524" mass="60108">MIANIAVFIFFLGFLSEIKSDKPILRGINPQKAQLYISKNDKFTCFDGKKVIKYSQLNDDFCDCADGSDEPGTSACVNGRFYCINAGFKPIIIPSSRVNDGVCDCCDASDEYFSNAKCINNCIELGSADRIREKQQAELLKSGNQVRLEMAQKGKKKKEEQKIRMSELEKAREQAEQLKEEKYKIKDDAEILENAALDVYKQADEEEKKQKMELESEANRNEAEETFRKFDSNANGKMEIIELQTRIMFDKDRNGVVEVEEARYFLDENDELDLEGFVTLAWPRIKPFLMLDSGLFKAPKKEGDEHIDDEDDESIDAAGDEPIEEAELLNEDEEHHHGDDDADYDEEAEGQQEDQPEPPQPQYDEETQRLIHLANEARNQYDVTDREFREIDRELSDIRNALEKDFGPEEEFAPLNGECFSFEDREYVYKLCPFDKAVQQPRNGGAETRLGTWDSWKGSDYRQMLYANGAGCWNGPSRSAIVELECGLDTRILSVSEPNRCEYFYKMQTPAACSTTRLEIHDEL</sequence>
<dbReference type="GO" id="GO:0005509">
    <property type="term" value="F:calcium ion binding"/>
    <property type="evidence" value="ECO:0007669"/>
    <property type="project" value="InterPro"/>
</dbReference>
<dbReference type="PANTHER" id="PTHR12630">
    <property type="entry name" value="N-LINKED OLIGOSACCHARIDE PROCESSING"/>
    <property type="match status" value="1"/>
</dbReference>
<feature type="domain" description="EF-hand" evidence="8">
    <location>
        <begin position="218"/>
        <end position="253"/>
    </location>
</feature>
<dbReference type="InterPro" id="IPR036607">
    <property type="entry name" value="PRKCSH"/>
</dbReference>
<protein>
    <recommendedName>
        <fullName evidence="1">Glucosidase 2 subunit beta</fullName>
    </recommendedName>
</protein>
<evidence type="ECO:0000256" key="7">
    <source>
        <dbReference type="SAM" id="SignalP"/>
    </source>
</evidence>
<dbReference type="PANTHER" id="PTHR12630:SF1">
    <property type="entry name" value="GLUCOSIDASE 2 SUBUNIT BETA"/>
    <property type="match status" value="1"/>
</dbReference>
<keyword evidence="11" id="KW-1185">Reference proteome</keyword>
<evidence type="ECO:0000256" key="3">
    <source>
        <dbReference type="ARBA" id="ARBA00022824"/>
    </source>
</evidence>
<dbReference type="Proteomes" id="UP000183832">
    <property type="component" value="Unassembled WGS sequence"/>
</dbReference>
<dbReference type="OrthoDB" id="28322at2759"/>
<keyword evidence="2 7" id="KW-0732">Signal</keyword>
<accession>A0A1J1HJU0</accession>
<dbReference type="InterPro" id="IPR018247">
    <property type="entry name" value="EF_Hand_1_Ca_BS"/>
</dbReference>
<gene>
    <name evidence="10" type="ORF">CLUMA_CG002107</name>
</gene>
<dbReference type="InterPro" id="IPR002048">
    <property type="entry name" value="EF_hand_dom"/>
</dbReference>
<feature type="compositionally biased region" description="Acidic residues" evidence="6">
    <location>
        <begin position="340"/>
        <end position="356"/>
    </location>
</feature>
<dbReference type="Pfam" id="PF13015">
    <property type="entry name" value="PRKCSH_1"/>
    <property type="match status" value="1"/>
</dbReference>
<evidence type="ECO:0000313" key="11">
    <source>
        <dbReference type="Proteomes" id="UP000183832"/>
    </source>
</evidence>
<evidence type="ECO:0000256" key="1">
    <source>
        <dbReference type="ARBA" id="ARBA00022387"/>
    </source>
</evidence>
<evidence type="ECO:0000256" key="4">
    <source>
        <dbReference type="ARBA" id="ARBA00022837"/>
    </source>
</evidence>
<dbReference type="STRING" id="568069.A0A1J1HJU0"/>